<dbReference type="GO" id="GO:0015485">
    <property type="term" value="F:cholesterol binding"/>
    <property type="evidence" value="ECO:0007669"/>
    <property type="project" value="TreeGrafter"/>
</dbReference>
<keyword evidence="5" id="KW-0735">Signal-anchor</keyword>
<dbReference type="Proteomes" id="UP001489004">
    <property type="component" value="Unassembled WGS sequence"/>
</dbReference>
<dbReference type="AlphaFoldDB" id="A0AAW1R6C0"/>
<dbReference type="GO" id="GO:0032933">
    <property type="term" value="P:SREBP signaling pathway"/>
    <property type="evidence" value="ECO:0007669"/>
    <property type="project" value="TreeGrafter"/>
</dbReference>
<keyword evidence="4" id="KW-0256">Endoplasmic reticulum</keyword>
<comment type="subcellular location">
    <subcellularLocation>
        <location evidence="1">Endoplasmic reticulum membrane</location>
        <topology evidence="1">Single-pass type II membrane protein</topology>
    </subcellularLocation>
</comment>
<name>A0AAW1R6C0_9CHLO</name>
<dbReference type="Pfam" id="PF01145">
    <property type="entry name" value="Band_7"/>
    <property type="match status" value="1"/>
</dbReference>
<dbReference type="EMBL" id="JALJOR010000001">
    <property type="protein sequence ID" value="KAK9829149.1"/>
    <property type="molecule type" value="Genomic_DNA"/>
</dbReference>
<dbReference type="InterPro" id="IPR001107">
    <property type="entry name" value="Band_7"/>
</dbReference>
<sequence length="340" mass="38924">MQNDVPPRRNIQQQRAPALVSYNSTLGVLAFGILSAVVFRYSVHQIPEGHVGVYWRGGKQLSSVTDPGLHFRVPLLDTFAAIQVTMQTDRVTNIPCGTKGGVIIHFEKVEVVNRLNKQFVSDTIREYGIHYDRTWIYDKIHHEINQFCSGHSLQQVYIDMFDQVDERMKEALQKDCTQYAPGIEIISVRVTKPRIPAVIIRNYEAMEEERTKVLVAAERQILVEKEAQIVHKQAIMQAEKEAETSRIVMQQHLAEKEAVKQQQLIENEIYLNKQRSLADADFYRLSREAETNQLKLTPEFLQLAFMQAITNNTKFFFGDKIPAMLLDQGLISGALRNGPQ</sequence>
<comment type="similarity">
    <text evidence="2">Belongs to the band 7/mec-2 family.</text>
</comment>
<evidence type="ECO:0000313" key="11">
    <source>
        <dbReference type="EMBL" id="KAK9829149.1"/>
    </source>
</evidence>
<dbReference type="GO" id="GO:0005789">
    <property type="term" value="C:endoplasmic reticulum membrane"/>
    <property type="evidence" value="ECO:0007669"/>
    <property type="project" value="UniProtKB-SubCell"/>
</dbReference>
<proteinExistence type="inferred from homology"/>
<keyword evidence="7 9" id="KW-0472">Membrane</keyword>
<comment type="caution">
    <text evidence="11">The sequence shown here is derived from an EMBL/GenBank/DDBJ whole genome shotgun (WGS) entry which is preliminary data.</text>
</comment>
<feature type="transmembrane region" description="Helical" evidence="9">
    <location>
        <begin position="20"/>
        <end position="41"/>
    </location>
</feature>
<keyword evidence="8" id="KW-0325">Glycoprotein</keyword>
<evidence type="ECO:0000256" key="1">
    <source>
        <dbReference type="ARBA" id="ARBA00004648"/>
    </source>
</evidence>
<dbReference type="SUPFAM" id="SSF117892">
    <property type="entry name" value="Band 7/SPFH domain"/>
    <property type="match status" value="1"/>
</dbReference>
<keyword evidence="12" id="KW-1185">Reference proteome</keyword>
<dbReference type="InterPro" id="IPR036013">
    <property type="entry name" value="Band_7/SPFH_dom_sf"/>
</dbReference>
<organism evidence="11 12">
    <name type="scientific">[Myrmecia] bisecta</name>
    <dbReference type="NCBI Taxonomy" id="41462"/>
    <lineage>
        <taxon>Eukaryota</taxon>
        <taxon>Viridiplantae</taxon>
        <taxon>Chlorophyta</taxon>
        <taxon>core chlorophytes</taxon>
        <taxon>Trebouxiophyceae</taxon>
        <taxon>Trebouxiales</taxon>
        <taxon>Trebouxiaceae</taxon>
        <taxon>Myrmecia</taxon>
    </lineage>
</organism>
<reference evidence="11 12" key="1">
    <citation type="journal article" date="2024" name="Nat. Commun.">
        <title>Phylogenomics reveals the evolutionary origins of lichenization in chlorophyte algae.</title>
        <authorList>
            <person name="Puginier C."/>
            <person name="Libourel C."/>
            <person name="Otte J."/>
            <person name="Skaloud P."/>
            <person name="Haon M."/>
            <person name="Grisel S."/>
            <person name="Petersen M."/>
            <person name="Berrin J.G."/>
            <person name="Delaux P.M."/>
            <person name="Dal Grande F."/>
            <person name="Keller J."/>
        </authorList>
    </citation>
    <scope>NUCLEOTIDE SEQUENCE [LARGE SCALE GENOMIC DNA]</scope>
    <source>
        <strain evidence="11 12">SAG 2043</strain>
    </source>
</reference>
<evidence type="ECO:0000256" key="7">
    <source>
        <dbReference type="ARBA" id="ARBA00023136"/>
    </source>
</evidence>
<protein>
    <recommendedName>
        <fullName evidence="10">Band 7 domain-containing protein</fullName>
    </recommendedName>
</protein>
<dbReference type="PANTHER" id="PTHR15351">
    <property type="entry name" value="ERLIN (ER LIPID RAFT ASSOCIATED PROTEIN) HOMOLOG"/>
    <property type="match status" value="1"/>
</dbReference>
<keyword evidence="3 9" id="KW-0812">Transmembrane</keyword>
<keyword evidence="6 9" id="KW-1133">Transmembrane helix</keyword>
<evidence type="ECO:0000313" key="12">
    <source>
        <dbReference type="Proteomes" id="UP001489004"/>
    </source>
</evidence>
<evidence type="ECO:0000256" key="8">
    <source>
        <dbReference type="ARBA" id="ARBA00023180"/>
    </source>
</evidence>
<evidence type="ECO:0000256" key="6">
    <source>
        <dbReference type="ARBA" id="ARBA00022989"/>
    </source>
</evidence>
<evidence type="ECO:0000256" key="9">
    <source>
        <dbReference type="SAM" id="Phobius"/>
    </source>
</evidence>
<accession>A0AAW1R6C0</accession>
<dbReference type="PANTHER" id="PTHR15351:SF3">
    <property type="entry name" value="ERLIN"/>
    <property type="match status" value="1"/>
</dbReference>
<dbReference type="InterPro" id="IPR033294">
    <property type="entry name" value="Erlin1/2"/>
</dbReference>
<evidence type="ECO:0000259" key="10">
    <source>
        <dbReference type="SMART" id="SM00244"/>
    </source>
</evidence>
<gene>
    <name evidence="11" type="ORF">WJX72_004197</name>
</gene>
<evidence type="ECO:0000256" key="2">
    <source>
        <dbReference type="ARBA" id="ARBA00008164"/>
    </source>
</evidence>
<dbReference type="GO" id="GO:0031625">
    <property type="term" value="F:ubiquitin protein ligase binding"/>
    <property type="evidence" value="ECO:0007669"/>
    <property type="project" value="InterPro"/>
</dbReference>
<evidence type="ECO:0000256" key="4">
    <source>
        <dbReference type="ARBA" id="ARBA00022824"/>
    </source>
</evidence>
<feature type="domain" description="Band 7" evidence="10">
    <location>
        <begin position="41"/>
        <end position="207"/>
    </location>
</feature>
<dbReference type="SMART" id="SM00244">
    <property type="entry name" value="PHB"/>
    <property type="match status" value="1"/>
</dbReference>
<evidence type="ECO:0000256" key="5">
    <source>
        <dbReference type="ARBA" id="ARBA00022968"/>
    </source>
</evidence>
<evidence type="ECO:0000256" key="3">
    <source>
        <dbReference type="ARBA" id="ARBA00022692"/>
    </source>
</evidence>
<dbReference type="CDD" id="cd03406">
    <property type="entry name" value="SPFH_like_u3"/>
    <property type="match status" value="1"/>
</dbReference>